<name>A0ABN8I800_9NEOP</name>
<gene>
    <name evidence="2" type="ORF">IPOD504_LOCUS6580</name>
</gene>
<organism evidence="2 3">
    <name type="scientific">Iphiclides podalirius</name>
    <name type="common">scarce swallowtail</name>
    <dbReference type="NCBI Taxonomy" id="110791"/>
    <lineage>
        <taxon>Eukaryota</taxon>
        <taxon>Metazoa</taxon>
        <taxon>Ecdysozoa</taxon>
        <taxon>Arthropoda</taxon>
        <taxon>Hexapoda</taxon>
        <taxon>Insecta</taxon>
        <taxon>Pterygota</taxon>
        <taxon>Neoptera</taxon>
        <taxon>Endopterygota</taxon>
        <taxon>Lepidoptera</taxon>
        <taxon>Glossata</taxon>
        <taxon>Ditrysia</taxon>
        <taxon>Papilionoidea</taxon>
        <taxon>Papilionidae</taxon>
        <taxon>Papilioninae</taxon>
        <taxon>Iphiclides</taxon>
    </lineage>
</organism>
<accession>A0ABN8I800</accession>
<reference evidence="2" key="1">
    <citation type="submission" date="2022-03" db="EMBL/GenBank/DDBJ databases">
        <authorList>
            <person name="Martin H S."/>
        </authorList>
    </citation>
    <scope>NUCLEOTIDE SEQUENCE</scope>
</reference>
<evidence type="ECO:0000313" key="2">
    <source>
        <dbReference type="EMBL" id="CAH2049075.1"/>
    </source>
</evidence>
<protein>
    <submittedName>
        <fullName evidence="2">Uncharacterized protein</fullName>
    </submittedName>
</protein>
<evidence type="ECO:0000256" key="1">
    <source>
        <dbReference type="SAM" id="MobiDB-lite"/>
    </source>
</evidence>
<evidence type="ECO:0000313" key="3">
    <source>
        <dbReference type="Proteomes" id="UP000837857"/>
    </source>
</evidence>
<dbReference type="Proteomes" id="UP000837857">
    <property type="component" value="Chromosome 19"/>
</dbReference>
<keyword evidence="3" id="KW-1185">Reference proteome</keyword>
<dbReference type="EMBL" id="OW152831">
    <property type="protein sequence ID" value="CAH2049075.1"/>
    <property type="molecule type" value="Genomic_DNA"/>
</dbReference>
<sequence>MRDIDVRKKRTRPVESPGEKVPKARNPIAGSDGADARPQRRSLLAPPRAWPTKRYATCSLSIASDAMPMFKTLRHRHSGNRSESGPIAAFAKRNVKMYPRVMYDKPAHSCNSRGCCVLPP</sequence>
<feature type="region of interest" description="Disordered" evidence="1">
    <location>
        <begin position="1"/>
        <end position="48"/>
    </location>
</feature>
<feature type="non-terminal residue" evidence="2">
    <location>
        <position position="120"/>
    </location>
</feature>
<proteinExistence type="predicted"/>